<proteinExistence type="predicted"/>
<dbReference type="EMBL" id="JBEVCJ010000038">
    <property type="protein sequence ID" value="MET1257177.1"/>
    <property type="molecule type" value="Genomic_DNA"/>
</dbReference>
<protein>
    <submittedName>
        <fullName evidence="1">OsmC family protein</fullName>
        <ecNumber evidence="1">1.11.1.-</ecNumber>
    </submittedName>
</protein>
<dbReference type="EC" id="1.11.1.-" evidence="1"/>
<name>A0ABV2BZ12_9GAMM</name>
<keyword evidence="2" id="KW-1185">Reference proteome</keyword>
<dbReference type="InterPro" id="IPR015946">
    <property type="entry name" value="KH_dom-like_a/b"/>
</dbReference>
<reference evidence="1 2" key="1">
    <citation type="submission" date="2024-06" db="EMBL/GenBank/DDBJ databases">
        <authorList>
            <person name="Li F."/>
        </authorList>
    </citation>
    <scope>NUCLEOTIDE SEQUENCE [LARGE SCALE GENOMIC DNA]</scope>
    <source>
        <strain evidence="1 2">GXAS 311</strain>
    </source>
</reference>
<gene>
    <name evidence="1" type="ORF">ABVT43_18680</name>
</gene>
<dbReference type="PANTHER" id="PTHR35368">
    <property type="entry name" value="HYDROPEROXIDE REDUCTASE"/>
    <property type="match status" value="1"/>
</dbReference>
<dbReference type="InterPro" id="IPR036102">
    <property type="entry name" value="OsmC/Ohrsf"/>
</dbReference>
<keyword evidence="1" id="KW-0575">Peroxidase</keyword>
<evidence type="ECO:0000313" key="1">
    <source>
        <dbReference type="EMBL" id="MET1257177.1"/>
    </source>
</evidence>
<dbReference type="Pfam" id="PF02566">
    <property type="entry name" value="OsmC"/>
    <property type="match status" value="1"/>
</dbReference>
<dbReference type="InterPro" id="IPR003718">
    <property type="entry name" value="OsmC/Ohr_fam"/>
</dbReference>
<dbReference type="Gene3D" id="3.30.300.20">
    <property type="match status" value="1"/>
</dbReference>
<dbReference type="PANTHER" id="PTHR35368:SF1">
    <property type="entry name" value="HYDROPEROXIDE REDUCTASE"/>
    <property type="match status" value="1"/>
</dbReference>
<dbReference type="InterPro" id="IPR052924">
    <property type="entry name" value="OsmC/Ohr_hydroprdx_reductase"/>
</dbReference>
<keyword evidence="1" id="KW-0560">Oxidoreductase</keyword>
<sequence length="141" mass="15549">MSNQLLKEVLTRTISQLEENPSHSLVAFSANTRLEEGVRCSANVRDFPTMYIDEPEDLGGQNSAMNPVELLLVSLGTCQEIMYAAYAAVLGIQLDSVKVELKGKLDLRGLFGLAEGVPAGYREIHYVTKVKARIQPKLLKN</sequence>
<dbReference type="GO" id="GO:0004601">
    <property type="term" value="F:peroxidase activity"/>
    <property type="evidence" value="ECO:0007669"/>
    <property type="project" value="UniProtKB-KW"/>
</dbReference>
<comment type="caution">
    <text evidence="1">The sequence shown here is derived from an EMBL/GenBank/DDBJ whole genome shotgun (WGS) entry which is preliminary data.</text>
</comment>
<evidence type="ECO:0000313" key="2">
    <source>
        <dbReference type="Proteomes" id="UP001548189"/>
    </source>
</evidence>
<accession>A0ABV2BZ12</accession>
<dbReference type="RefSeq" id="WP_353897759.1">
    <property type="nucleotide sequence ID" value="NZ_JBEVCJ010000038.1"/>
</dbReference>
<dbReference type="Proteomes" id="UP001548189">
    <property type="component" value="Unassembled WGS sequence"/>
</dbReference>
<dbReference type="SUPFAM" id="SSF82784">
    <property type="entry name" value="OsmC-like"/>
    <property type="match status" value="1"/>
</dbReference>
<organism evidence="1 2">
    <name type="scientific">Aliikangiella maris</name>
    <dbReference type="NCBI Taxonomy" id="3162458"/>
    <lineage>
        <taxon>Bacteria</taxon>
        <taxon>Pseudomonadati</taxon>
        <taxon>Pseudomonadota</taxon>
        <taxon>Gammaproteobacteria</taxon>
        <taxon>Oceanospirillales</taxon>
        <taxon>Pleioneaceae</taxon>
        <taxon>Aliikangiella</taxon>
    </lineage>
</organism>